<evidence type="ECO:0000313" key="2">
    <source>
        <dbReference type="Proteomes" id="UP000235965"/>
    </source>
</evidence>
<sequence>MHTALTYMKTPVDIFGPTCSSTAMSTDNQEFASTHIISPCCFMCTNNHEYHPEIVNNTSKMQIYGSGIKVKSNMNGLKEKS</sequence>
<protein>
    <submittedName>
        <fullName evidence="1">Uncharacterized protein</fullName>
    </submittedName>
</protein>
<dbReference type="EMBL" id="NEVH01026088">
    <property type="protein sequence ID" value="PNF14836.1"/>
    <property type="molecule type" value="Genomic_DNA"/>
</dbReference>
<gene>
    <name evidence="1" type="ORF">B7P43_G05371</name>
</gene>
<name>A0A2J7PES7_9NEOP</name>
<accession>A0A2J7PES7</accession>
<dbReference type="AlphaFoldDB" id="A0A2J7PES7"/>
<proteinExistence type="predicted"/>
<comment type="caution">
    <text evidence="1">The sequence shown here is derived from an EMBL/GenBank/DDBJ whole genome shotgun (WGS) entry which is preliminary data.</text>
</comment>
<reference evidence="1 2" key="1">
    <citation type="submission" date="2017-12" db="EMBL/GenBank/DDBJ databases">
        <title>Hemimetabolous genomes reveal molecular basis of termite eusociality.</title>
        <authorList>
            <person name="Harrison M.C."/>
            <person name="Jongepier E."/>
            <person name="Robertson H.M."/>
            <person name="Arning N."/>
            <person name="Bitard-Feildel T."/>
            <person name="Chao H."/>
            <person name="Childers C.P."/>
            <person name="Dinh H."/>
            <person name="Doddapaneni H."/>
            <person name="Dugan S."/>
            <person name="Gowin J."/>
            <person name="Greiner C."/>
            <person name="Han Y."/>
            <person name="Hu H."/>
            <person name="Hughes D.S.T."/>
            <person name="Huylmans A.-K."/>
            <person name="Kemena C."/>
            <person name="Kremer L.P.M."/>
            <person name="Lee S.L."/>
            <person name="Lopez-Ezquerra A."/>
            <person name="Mallet L."/>
            <person name="Monroy-Kuhn J.M."/>
            <person name="Moser A."/>
            <person name="Murali S.C."/>
            <person name="Muzny D.M."/>
            <person name="Otani S."/>
            <person name="Piulachs M.-D."/>
            <person name="Poelchau M."/>
            <person name="Qu J."/>
            <person name="Schaub F."/>
            <person name="Wada-Katsumata A."/>
            <person name="Worley K.C."/>
            <person name="Xie Q."/>
            <person name="Ylla G."/>
            <person name="Poulsen M."/>
            <person name="Gibbs R.A."/>
            <person name="Schal C."/>
            <person name="Richards S."/>
            <person name="Belles X."/>
            <person name="Korb J."/>
            <person name="Bornberg-Bauer E."/>
        </authorList>
    </citation>
    <scope>NUCLEOTIDE SEQUENCE [LARGE SCALE GENOMIC DNA]</scope>
    <source>
        <tissue evidence="1">Whole body</tissue>
    </source>
</reference>
<dbReference type="Proteomes" id="UP000235965">
    <property type="component" value="Unassembled WGS sequence"/>
</dbReference>
<dbReference type="InParanoid" id="A0A2J7PES7"/>
<keyword evidence="2" id="KW-1185">Reference proteome</keyword>
<evidence type="ECO:0000313" key="1">
    <source>
        <dbReference type="EMBL" id="PNF14836.1"/>
    </source>
</evidence>
<organism evidence="1 2">
    <name type="scientific">Cryptotermes secundus</name>
    <dbReference type="NCBI Taxonomy" id="105785"/>
    <lineage>
        <taxon>Eukaryota</taxon>
        <taxon>Metazoa</taxon>
        <taxon>Ecdysozoa</taxon>
        <taxon>Arthropoda</taxon>
        <taxon>Hexapoda</taxon>
        <taxon>Insecta</taxon>
        <taxon>Pterygota</taxon>
        <taxon>Neoptera</taxon>
        <taxon>Polyneoptera</taxon>
        <taxon>Dictyoptera</taxon>
        <taxon>Blattodea</taxon>
        <taxon>Blattoidea</taxon>
        <taxon>Termitoidae</taxon>
        <taxon>Kalotermitidae</taxon>
        <taxon>Cryptotermitinae</taxon>
        <taxon>Cryptotermes</taxon>
    </lineage>
</organism>